<sequence length="368" mass="39930">MKKIVSLIIALVVLGSIVVPVNGQTDALLKAQNYWLNNKELSGLDAILTVEALGLDVEDDKNGFIVNYDFAAPVNSYGEVIKYEDMDCGYLSKSIMALVSMKIDPSKLLLSDGSVVNLIEILKAKIDDDGNVFYGNGNLESSIIYTMYALSIVEPDYDLSKLGTKLASLQLDDGCWGYNGAWGGPDVTGWAIGALSLCGDNYQTSIDKALTYFISIQQDDGFFVPSDGWSVANSNTQGCVVWGLLEYDVNSIKTGVFKNSYDSLMTLLLEDGAFAYQADQGYGDNYATIQAGLALGVYENGSLVLNLRSQYEEMLNPQPSISAPEKNVDYSTDKTVLSVKTGDNELIITGMFMVIASGGIYLTIKKVF</sequence>
<accession>A0A1I0EV53</accession>
<dbReference type="AlphaFoldDB" id="A0A1I0EV53"/>
<gene>
    <name evidence="2" type="ORF">SAMN04489758_11442</name>
</gene>
<keyword evidence="1" id="KW-1133">Transmembrane helix</keyword>
<dbReference type="InterPro" id="IPR008930">
    <property type="entry name" value="Terpenoid_cyclase/PrenylTrfase"/>
</dbReference>
<dbReference type="Proteomes" id="UP000198558">
    <property type="component" value="Unassembled WGS sequence"/>
</dbReference>
<dbReference type="Gene3D" id="1.50.10.20">
    <property type="match status" value="1"/>
</dbReference>
<organism evidence="2 3">
    <name type="scientific">Thomasclavelia cocleata</name>
    <dbReference type="NCBI Taxonomy" id="69824"/>
    <lineage>
        <taxon>Bacteria</taxon>
        <taxon>Bacillati</taxon>
        <taxon>Bacillota</taxon>
        <taxon>Erysipelotrichia</taxon>
        <taxon>Erysipelotrichales</taxon>
        <taxon>Coprobacillaceae</taxon>
        <taxon>Thomasclavelia</taxon>
    </lineage>
</organism>
<evidence type="ECO:0000313" key="3">
    <source>
        <dbReference type="Proteomes" id="UP000198558"/>
    </source>
</evidence>
<proteinExistence type="predicted"/>
<keyword evidence="3" id="KW-1185">Reference proteome</keyword>
<evidence type="ECO:0008006" key="4">
    <source>
        <dbReference type="Google" id="ProtNLM"/>
    </source>
</evidence>
<name>A0A1I0EV53_9FIRM</name>
<dbReference type="CDD" id="cd00688">
    <property type="entry name" value="ISOPREN_C2_like"/>
    <property type="match status" value="1"/>
</dbReference>
<evidence type="ECO:0000313" key="2">
    <source>
        <dbReference type="EMBL" id="SET49212.1"/>
    </source>
</evidence>
<dbReference type="GeneID" id="78288404"/>
<dbReference type="RefSeq" id="WP_092353874.1">
    <property type="nucleotide sequence ID" value="NZ_FOIN01000014.1"/>
</dbReference>
<dbReference type="EMBL" id="FOIN01000014">
    <property type="protein sequence ID" value="SET49212.1"/>
    <property type="molecule type" value="Genomic_DNA"/>
</dbReference>
<protein>
    <recommendedName>
        <fullName evidence="4">Prenyltransferase and squalene oxidase repeat-containing protein</fullName>
    </recommendedName>
</protein>
<reference evidence="3" key="1">
    <citation type="submission" date="2016-10" db="EMBL/GenBank/DDBJ databases">
        <authorList>
            <person name="Varghese N."/>
            <person name="Submissions S."/>
        </authorList>
    </citation>
    <scope>NUCLEOTIDE SEQUENCE [LARGE SCALE GENOMIC DNA]</scope>
    <source>
        <strain evidence="3">DSM 1551</strain>
    </source>
</reference>
<evidence type="ECO:0000256" key="1">
    <source>
        <dbReference type="SAM" id="Phobius"/>
    </source>
</evidence>
<feature type="transmembrane region" description="Helical" evidence="1">
    <location>
        <begin position="346"/>
        <end position="364"/>
    </location>
</feature>
<keyword evidence="1" id="KW-0472">Membrane</keyword>
<keyword evidence="1" id="KW-0812">Transmembrane</keyword>
<dbReference type="SUPFAM" id="SSF48239">
    <property type="entry name" value="Terpenoid cyclases/Protein prenyltransferases"/>
    <property type="match status" value="1"/>
</dbReference>
<dbReference type="OrthoDB" id="411361at2"/>